<dbReference type="EMBL" id="JAUCMX010000001">
    <property type="protein sequence ID" value="KAK3556123.1"/>
    <property type="molecule type" value="Genomic_DNA"/>
</dbReference>
<evidence type="ECO:0000256" key="1">
    <source>
        <dbReference type="SAM" id="MobiDB-lite"/>
    </source>
</evidence>
<dbReference type="AlphaFoldDB" id="A0AAE0RHG5"/>
<comment type="caution">
    <text evidence="2">The sequence shown here is derived from an EMBL/GenBank/DDBJ whole genome shotgun (WGS) entry which is preliminary data.</text>
</comment>
<dbReference type="Proteomes" id="UP001274896">
    <property type="component" value="Unassembled WGS sequence"/>
</dbReference>
<proteinExistence type="predicted"/>
<evidence type="ECO:0000313" key="3">
    <source>
        <dbReference type="Proteomes" id="UP001274896"/>
    </source>
</evidence>
<sequence length="136" mass="15012">MPHWEDTPGKTQDKLERLCLSDGLGMPRGPSRRAGGSVWGEGICNIIKKFAKHGTVKNVPGRREKRKIDENSSKVGANGGKSTTSNIQRPEGQPGTVWGHGFNKYTKPSRASWVKAKENTIAEDKTHGLNEAKRYE</sequence>
<accession>A0AAE0RHG5</accession>
<gene>
    <name evidence="2" type="ORF">QTP70_005605</name>
</gene>
<evidence type="ECO:0000313" key="2">
    <source>
        <dbReference type="EMBL" id="KAK3556123.1"/>
    </source>
</evidence>
<keyword evidence="3" id="KW-1185">Reference proteome</keyword>
<feature type="region of interest" description="Disordered" evidence="1">
    <location>
        <begin position="116"/>
        <end position="136"/>
    </location>
</feature>
<organism evidence="2 3">
    <name type="scientific">Hemibagrus guttatus</name>
    <dbReference type="NCBI Taxonomy" id="175788"/>
    <lineage>
        <taxon>Eukaryota</taxon>
        <taxon>Metazoa</taxon>
        <taxon>Chordata</taxon>
        <taxon>Craniata</taxon>
        <taxon>Vertebrata</taxon>
        <taxon>Euteleostomi</taxon>
        <taxon>Actinopterygii</taxon>
        <taxon>Neopterygii</taxon>
        <taxon>Teleostei</taxon>
        <taxon>Ostariophysi</taxon>
        <taxon>Siluriformes</taxon>
        <taxon>Bagridae</taxon>
        <taxon>Hemibagrus</taxon>
    </lineage>
</organism>
<feature type="region of interest" description="Disordered" evidence="1">
    <location>
        <begin position="57"/>
        <end position="103"/>
    </location>
</feature>
<protein>
    <submittedName>
        <fullName evidence="2">Uncharacterized protein</fullName>
    </submittedName>
</protein>
<name>A0AAE0RHG5_9TELE</name>
<reference evidence="2" key="1">
    <citation type="submission" date="2023-06" db="EMBL/GenBank/DDBJ databases">
        <title>Male Hemibagrus guttatus genome.</title>
        <authorList>
            <person name="Bian C."/>
        </authorList>
    </citation>
    <scope>NUCLEOTIDE SEQUENCE</scope>
    <source>
        <strain evidence="2">Male_cb2023</strain>
        <tissue evidence="2">Muscle</tissue>
    </source>
</reference>